<name>A0A3S8UVK2_9VIRU</name>
<sequence length="123" mass="13644">MPTQVAQRPNKYWPVVVGVGLVSLFAYLIFTNQKHATQSGDNIHKFANGGFYQDGNKRINYNKNNNLAYGYRGLSNASSTELWMLGLCAAAIAAGVYGEYLRKRQQNECNACPSDCKVCGGWR</sequence>
<evidence type="ECO:0000313" key="2">
    <source>
        <dbReference type="EMBL" id="AZL87783.1"/>
    </source>
</evidence>
<feature type="transmembrane region" description="Helical" evidence="1">
    <location>
        <begin position="12"/>
        <end position="30"/>
    </location>
</feature>
<feature type="transmembrane region" description="Helical" evidence="1">
    <location>
        <begin position="82"/>
        <end position="100"/>
    </location>
</feature>
<organism evidence="2">
    <name type="scientific">Lychnis ringspot virus</name>
    <dbReference type="NCBI Taxonomy" id="44421"/>
    <lineage>
        <taxon>Viruses</taxon>
        <taxon>Riboviria</taxon>
        <taxon>Orthornavirae</taxon>
        <taxon>Kitrinoviricota</taxon>
        <taxon>Alsuviricetes</taxon>
        <taxon>Martellivirales</taxon>
        <taxon>Virgaviridae</taxon>
        <taxon>Hordeivirus</taxon>
        <taxon>Hordeivirus lychnis</taxon>
    </lineage>
</organism>
<dbReference type="InterPro" id="IPR001896">
    <property type="entry name" value="Plant_vir_prot"/>
</dbReference>
<protein>
    <submittedName>
        <fullName evidence="2">Beta d protein</fullName>
    </submittedName>
</protein>
<keyword evidence="1" id="KW-1133">Transmembrane helix</keyword>
<keyword evidence="1" id="KW-0472">Membrane</keyword>
<dbReference type="Pfam" id="PF01307">
    <property type="entry name" value="Plant_vir_prot"/>
    <property type="match status" value="1"/>
</dbReference>
<accession>A0A3S8UVK2</accession>
<keyword evidence="1" id="KW-0812">Transmembrane</keyword>
<proteinExistence type="predicted"/>
<evidence type="ECO:0000256" key="1">
    <source>
        <dbReference type="SAM" id="Phobius"/>
    </source>
</evidence>
<dbReference type="EMBL" id="MG913810">
    <property type="protein sequence ID" value="AZL87783.1"/>
    <property type="molecule type" value="Genomic_RNA"/>
</dbReference>
<reference evidence="2" key="1">
    <citation type="submission" date="2018-02" db="EMBL/GenBank/DDBJ databases">
        <title>The complete genome sequence and genome structure of SN strain of Lychnis ringspot virus.</title>
        <authorList>
            <person name="Bang Y.H."/>
            <person name="Song E.G."/>
            <person name="Ryu K.H."/>
        </authorList>
    </citation>
    <scope>NUCLEOTIDE SEQUENCE</scope>
    <source>
        <strain evidence="2">SN</strain>
    </source>
</reference>